<dbReference type="EMBL" id="MLCB01000004">
    <property type="protein sequence ID" value="OJI95704.1"/>
    <property type="molecule type" value="Genomic_DNA"/>
</dbReference>
<accession>A0A1L9P2R7</accession>
<reference evidence="1 2" key="1">
    <citation type="submission" date="2016-10" db="EMBL/GenBank/DDBJ databases">
        <title>Genome sequence of Planktotalea frisia SH6-1.</title>
        <authorList>
            <person name="Poehlein A."/>
            <person name="Bakenhus I."/>
            <person name="Voget S."/>
            <person name="Brinkhoff T."/>
            <person name="Simon M."/>
        </authorList>
    </citation>
    <scope>NUCLEOTIDE SEQUENCE [LARGE SCALE GENOMIC DNA]</scope>
    <source>
        <strain evidence="1 2">SH6-1</strain>
    </source>
</reference>
<evidence type="ECO:0000313" key="2">
    <source>
        <dbReference type="Proteomes" id="UP000184514"/>
    </source>
</evidence>
<gene>
    <name evidence="1" type="ORF">PFRI_00440</name>
</gene>
<dbReference type="Proteomes" id="UP000184514">
    <property type="component" value="Unassembled WGS sequence"/>
</dbReference>
<dbReference type="SUPFAM" id="SSF52540">
    <property type="entry name" value="P-loop containing nucleoside triphosphate hydrolases"/>
    <property type="match status" value="1"/>
</dbReference>
<proteinExistence type="predicted"/>
<comment type="caution">
    <text evidence="1">The sequence shown here is derived from an EMBL/GenBank/DDBJ whole genome shotgun (WGS) entry which is preliminary data.</text>
</comment>
<dbReference type="InterPro" id="IPR027417">
    <property type="entry name" value="P-loop_NTPase"/>
</dbReference>
<protein>
    <recommendedName>
        <fullName evidence="3">ATPase</fullName>
    </recommendedName>
</protein>
<keyword evidence="2" id="KW-1185">Reference proteome</keyword>
<dbReference type="RefSeq" id="WP_072628758.1">
    <property type="nucleotide sequence ID" value="NZ_MLCB01000004.1"/>
</dbReference>
<dbReference type="STRING" id="696762.PFRI_00440"/>
<dbReference type="OrthoDB" id="9777291at2"/>
<name>A0A1L9P2R7_9RHOB</name>
<evidence type="ECO:0008006" key="3">
    <source>
        <dbReference type="Google" id="ProtNLM"/>
    </source>
</evidence>
<sequence>MLYKSAQAWRDAPQKHVLLFAMSGLGKTHVSEMLTEREDANWFHYSVDYRIGTRHMGEHIIDNLKREAMKTPFLREMLMHDLIHFGVNVHDHDLRPVAAYLGKPGDPELGGLHIAEYQRRQDHFKDAEIAALRDTARFIERARDIYGYKHFICDTGGSICEWVDPEDPNDPLLSALAQDCLMVWIKGSDAHTQSLIERFDKEPKPMSYQPAFLARVWAEYLSNNNVQGCDVNPDEFIRWTYAQALAHRQPRYEAMARNFGITVQASDMADVSNEAAFIDVIADALAARDT</sequence>
<dbReference type="AlphaFoldDB" id="A0A1L9P2R7"/>
<dbReference type="Gene3D" id="3.40.50.300">
    <property type="entry name" value="P-loop containing nucleotide triphosphate hydrolases"/>
    <property type="match status" value="1"/>
</dbReference>
<evidence type="ECO:0000313" key="1">
    <source>
        <dbReference type="EMBL" id="OJI95704.1"/>
    </source>
</evidence>
<organism evidence="1 2">
    <name type="scientific">Planktotalea frisia</name>
    <dbReference type="NCBI Taxonomy" id="696762"/>
    <lineage>
        <taxon>Bacteria</taxon>
        <taxon>Pseudomonadati</taxon>
        <taxon>Pseudomonadota</taxon>
        <taxon>Alphaproteobacteria</taxon>
        <taxon>Rhodobacterales</taxon>
        <taxon>Paracoccaceae</taxon>
        <taxon>Planktotalea</taxon>
    </lineage>
</organism>